<dbReference type="PANTHER" id="PTHR43065:SF10">
    <property type="entry name" value="PEROXIDE STRESS-ACTIVATED HISTIDINE KINASE MAK3"/>
    <property type="match status" value="1"/>
</dbReference>
<dbReference type="InterPro" id="IPR025847">
    <property type="entry name" value="MEDS_domain"/>
</dbReference>
<organism evidence="10 11">
    <name type="scientific">Domibacillus iocasae</name>
    <dbReference type="NCBI Taxonomy" id="1714016"/>
    <lineage>
        <taxon>Bacteria</taxon>
        <taxon>Bacillati</taxon>
        <taxon>Bacillota</taxon>
        <taxon>Bacilli</taxon>
        <taxon>Bacillales</taxon>
        <taxon>Bacillaceae</taxon>
        <taxon>Domibacillus</taxon>
    </lineage>
</organism>
<proteinExistence type="predicted"/>
<name>A0A1E7DUA0_9BACI</name>
<dbReference type="InterPro" id="IPR003594">
    <property type="entry name" value="HATPase_dom"/>
</dbReference>
<dbReference type="CDD" id="cd00075">
    <property type="entry name" value="HATPase"/>
    <property type="match status" value="1"/>
</dbReference>
<comment type="caution">
    <text evidence="10">The sequence shown here is derived from an EMBL/GenBank/DDBJ whole genome shotgun (WGS) entry which is preliminary data.</text>
</comment>
<dbReference type="EMBL" id="MAMP01000001">
    <property type="protein sequence ID" value="OES46651.1"/>
    <property type="molecule type" value="Genomic_DNA"/>
</dbReference>
<dbReference type="SMART" id="SM00388">
    <property type="entry name" value="HisKA"/>
    <property type="match status" value="1"/>
</dbReference>
<dbReference type="InterPro" id="IPR003661">
    <property type="entry name" value="HisK_dim/P_dom"/>
</dbReference>
<evidence type="ECO:0000313" key="10">
    <source>
        <dbReference type="EMBL" id="OES46651.1"/>
    </source>
</evidence>
<feature type="domain" description="Histidine kinase" evidence="9">
    <location>
        <begin position="348"/>
        <end position="551"/>
    </location>
</feature>
<evidence type="ECO:0000256" key="5">
    <source>
        <dbReference type="ARBA" id="ARBA00022741"/>
    </source>
</evidence>
<dbReference type="EC" id="2.7.13.3" evidence="2"/>
<keyword evidence="5" id="KW-0547">Nucleotide-binding</keyword>
<keyword evidence="7" id="KW-0067">ATP-binding</keyword>
<dbReference type="PRINTS" id="PR00344">
    <property type="entry name" value="BCTRLSENSOR"/>
</dbReference>
<evidence type="ECO:0000256" key="3">
    <source>
        <dbReference type="ARBA" id="ARBA00022553"/>
    </source>
</evidence>
<dbReference type="Gene3D" id="3.30.450.20">
    <property type="entry name" value="PAS domain"/>
    <property type="match status" value="1"/>
</dbReference>
<dbReference type="SMART" id="SM00387">
    <property type="entry name" value="HATPase_c"/>
    <property type="match status" value="1"/>
</dbReference>
<evidence type="ECO:0000313" key="11">
    <source>
        <dbReference type="Proteomes" id="UP000095658"/>
    </source>
</evidence>
<protein>
    <recommendedName>
        <fullName evidence="2">histidine kinase</fullName>
        <ecNumber evidence="2">2.7.13.3</ecNumber>
    </recommendedName>
</protein>
<evidence type="ECO:0000256" key="8">
    <source>
        <dbReference type="ARBA" id="ARBA00023012"/>
    </source>
</evidence>
<dbReference type="PROSITE" id="PS50109">
    <property type="entry name" value="HIS_KIN"/>
    <property type="match status" value="1"/>
</dbReference>
<evidence type="ECO:0000256" key="1">
    <source>
        <dbReference type="ARBA" id="ARBA00000085"/>
    </source>
</evidence>
<dbReference type="Gene3D" id="3.30.565.10">
    <property type="entry name" value="Histidine kinase-like ATPase, C-terminal domain"/>
    <property type="match status" value="1"/>
</dbReference>
<evidence type="ECO:0000256" key="7">
    <source>
        <dbReference type="ARBA" id="ARBA00022840"/>
    </source>
</evidence>
<keyword evidence="4" id="KW-0808">Transferase</keyword>
<dbReference type="Proteomes" id="UP000095658">
    <property type="component" value="Unassembled WGS sequence"/>
</dbReference>
<reference evidence="10 11" key="1">
    <citation type="submission" date="2016-06" db="EMBL/GenBank/DDBJ databases">
        <title>Domibacillus iocasae genome sequencing.</title>
        <authorList>
            <person name="Verma A."/>
            <person name="Pal Y."/>
            <person name="Ojha A.K."/>
            <person name="Krishnamurthi S."/>
        </authorList>
    </citation>
    <scope>NUCLEOTIDE SEQUENCE [LARGE SCALE GENOMIC DNA]</scope>
    <source>
        <strain evidence="10 11">DSM 29979</strain>
    </source>
</reference>
<evidence type="ECO:0000256" key="2">
    <source>
        <dbReference type="ARBA" id="ARBA00012438"/>
    </source>
</evidence>
<dbReference type="NCBIfam" id="TIGR00229">
    <property type="entry name" value="sensory_box"/>
    <property type="match status" value="1"/>
</dbReference>
<dbReference type="CDD" id="cd00130">
    <property type="entry name" value="PAS"/>
    <property type="match status" value="1"/>
</dbReference>
<accession>A0A1E7DUA0</accession>
<keyword evidence="3" id="KW-0597">Phosphoprotein</keyword>
<evidence type="ECO:0000256" key="6">
    <source>
        <dbReference type="ARBA" id="ARBA00022777"/>
    </source>
</evidence>
<dbReference type="GO" id="GO:0005524">
    <property type="term" value="F:ATP binding"/>
    <property type="evidence" value="ECO:0007669"/>
    <property type="project" value="UniProtKB-KW"/>
</dbReference>
<dbReference type="AlphaFoldDB" id="A0A1E7DUA0"/>
<dbReference type="SUPFAM" id="SSF47384">
    <property type="entry name" value="Homodimeric domain of signal transducing histidine kinase"/>
    <property type="match status" value="1"/>
</dbReference>
<evidence type="ECO:0000256" key="4">
    <source>
        <dbReference type="ARBA" id="ARBA00022679"/>
    </source>
</evidence>
<dbReference type="InterPro" id="IPR035965">
    <property type="entry name" value="PAS-like_dom_sf"/>
</dbReference>
<dbReference type="GO" id="GO:0000155">
    <property type="term" value="F:phosphorelay sensor kinase activity"/>
    <property type="evidence" value="ECO:0007669"/>
    <property type="project" value="InterPro"/>
</dbReference>
<dbReference type="InterPro" id="IPR036097">
    <property type="entry name" value="HisK_dim/P_sf"/>
</dbReference>
<sequence length="552" mass="62774">MGPTNDLVHPKVALTKNIELKNGTHILYLYSKKEKYWDNMLSFVMAGLELQHQVILLESSDMFLKIKKYLRIKGFSEEQIKSIVFADHFSFYGAEQSFEVEKVLKVLKGSIQHYVESGLAIRVWSRAFLHKDSCCEEGLPLYEQKADEVLKPLHTFTVCAYNSDEISASLSIGLMKGHSCVMTDDELTESMYYKSKQKTPSLFMEEHLREKVSHYKYLIEEMPDAVLVLTNDQVLYGNQTAVQVLECKTHDFSTMTAWSIFCPEYHELMENGVKRLRKNEKLPPVEMKMKTFSGKIIDIEVSAFPFSQNMRKDFTVVLIIRSIQERKVHQQLTIKTEKLSLAGQLAASIAHEVRNPLTSIKGFMKLAREDVMHDSYYTIIEEEIDRIETIASELLVLGKPISIEVGVHDAGKMVRDVCVLMQSQAVMRKIDIQFQDIEPACFISCNAGQMKQVFINLIKNATEAMENGGVIRASVRLYEDKVHVKIEDEGKGMPEHVLKKIGEPFYSTKEDGTGLGLMVCFNIVEQYGGTIEVKSEVNEGTVFTIQLPVAPC</sequence>
<dbReference type="InterPro" id="IPR005467">
    <property type="entry name" value="His_kinase_dom"/>
</dbReference>
<dbReference type="Pfam" id="PF00512">
    <property type="entry name" value="HisKA"/>
    <property type="match status" value="1"/>
</dbReference>
<evidence type="ECO:0000259" key="9">
    <source>
        <dbReference type="PROSITE" id="PS50109"/>
    </source>
</evidence>
<dbReference type="SUPFAM" id="SSF55785">
    <property type="entry name" value="PYP-like sensor domain (PAS domain)"/>
    <property type="match status" value="1"/>
</dbReference>
<dbReference type="SUPFAM" id="SSF55874">
    <property type="entry name" value="ATPase domain of HSP90 chaperone/DNA topoisomerase II/histidine kinase"/>
    <property type="match status" value="1"/>
</dbReference>
<dbReference type="Pfam" id="PF14417">
    <property type="entry name" value="MEDS"/>
    <property type="match status" value="1"/>
</dbReference>
<keyword evidence="8" id="KW-0902">Two-component regulatory system</keyword>
<dbReference type="STRING" id="1714016.BA724_00920"/>
<keyword evidence="11" id="KW-1185">Reference proteome</keyword>
<gene>
    <name evidence="10" type="ORF">BA724_00920</name>
</gene>
<keyword evidence="6" id="KW-0418">Kinase</keyword>
<dbReference type="Gene3D" id="1.10.287.130">
    <property type="match status" value="1"/>
</dbReference>
<dbReference type="InterPro" id="IPR004358">
    <property type="entry name" value="Sig_transdc_His_kin-like_C"/>
</dbReference>
<comment type="catalytic activity">
    <reaction evidence="1">
        <text>ATP + protein L-histidine = ADP + protein N-phospho-L-histidine.</text>
        <dbReference type="EC" id="2.7.13.3"/>
    </reaction>
</comment>
<dbReference type="InterPro" id="IPR036890">
    <property type="entry name" value="HATPase_C_sf"/>
</dbReference>
<dbReference type="CDD" id="cd00082">
    <property type="entry name" value="HisKA"/>
    <property type="match status" value="1"/>
</dbReference>
<dbReference type="InterPro" id="IPR000014">
    <property type="entry name" value="PAS"/>
</dbReference>
<dbReference type="PANTHER" id="PTHR43065">
    <property type="entry name" value="SENSOR HISTIDINE KINASE"/>
    <property type="match status" value="1"/>
</dbReference>
<dbReference type="Pfam" id="PF02518">
    <property type="entry name" value="HATPase_c"/>
    <property type="match status" value="1"/>
</dbReference>